<dbReference type="AlphaFoldDB" id="A0A5J5F902"/>
<evidence type="ECO:0000313" key="3">
    <source>
        <dbReference type="Proteomes" id="UP000326924"/>
    </source>
</evidence>
<comment type="caution">
    <text evidence="2">The sequence shown here is derived from an EMBL/GenBank/DDBJ whole genome shotgun (WGS) entry which is preliminary data.</text>
</comment>
<keyword evidence="3" id="KW-1185">Reference proteome</keyword>
<feature type="compositionally biased region" description="Low complexity" evidence="1">
    <location>
        <begin position="573"/>
        <end position="587"/>
    </location>
</feature>
<feature type="compositionally biased region" description="Polar residues" evidence="1">
    <location>
        <begin position="104"/>
        <end position="118"/>
    </location>
</feature>
<proteinExistence type="predicted"/>
<feature type="compositionally biased region" description="Basic and acidic residues" evidence="1">
    <location>
        <begin position="548"/>
        <end position="564"/>
    </location>
</feature>
<feature type="region of interest" description="Disordered" evidence="1">
    <location>
        <begin position="252"/>
        <end position="278"/>
    </location>
</feature>
<feature type="compositionally biased region" description="Low complexity" evidence="1">
    <location>
        <begin position="11"/>
        <end position="22"/>
    </location>
</feature>
<feature type="region of interest" description="Disordered" evidence="1">
    <location>
        <begin position="452"/>
        <end position="494"/>
    </location>
</feature>
<reference evidence="2 3" key="1">
    <citation type="submission" date="2019-09" db="EMBL/GenBank/DDBJ databases">
        <title>Draft genome of the ectomycorrhizal ascomycete Sphaerosporella brunnea.</title>
        <authorList>
            <consortium name="DOE Joint Genome Institute"/>
            <person name="Benucci G.M."/>
            <person name="Marozzi G."/>
            <person name="Antonielli L."/>
            <person name="Sanchez S."/>
            <person name="Marco P."/>
            <person name="Wang X."/>
            <person name="Falini L.B."/>
            <person name="Barry K."/>
            <person name="Haridas S."/>
            <person name="Lipzen A."/>
            <person name="Labutti K."/>
            <person name="Grigoriev I.V."/>
            <person name="Murat C."/>
            <person name="Martin F."/>
            <person name="Albertini E."/>
            <person name="Donnini D."/>
            <person name="Bonito G."/>
        </authorList>
    </citation>
    <scope>NUCLEOTIDE SEQUENCE [LARGE SCALE GENOMIC DNA]</scope>
    <source>
        <strain evidence="2 3">Sb_GMNB300</strain>
    </source>
</reference>
<dbReference type="EMBL" id="VXIS01000014">
    <property type="protein sequence ID" value="KAA8913535.1"/>
    <property type="molecule type" value="Genomic_DNA"/>
</dbReference>
<feature type="compositionally biased region" description="Polar residues" evidence="1">
    <location>
        <begin position="625"/>
        <end position="636"/>
    </location>
</feature>
<dbReference type="OrthoDB" id="4161595at2759"/>
<feature type="region of interest" description="Disordered" evidence="1">
    <location>
        <begin position="290"/>
        <end position="313"/>
    </location>
</feature>
<feature type="region of interest" description="Disordered" evidence="1">
    <location>
        <begin position="784"/>
        <end position="809"/>
    </location>
</feature>
<feature type="compositionally biased region" description="Low complexity" evidence="1">
    <location>
        <begin position="718"/>
        <end position="735"/>
    </location>
</feature>
<evidence type="ECO:0000256" key="1">
    <source>
        <dbReference type="SAM" id="MobiDB-lite"/>
    </source>
</evidence>
<feature type="region of interest" description="Disordered" evidence="1">
    <location>
        <begin position="103"/>
        <end position="122"/>
    </location>
</feature>
<organism evidence="2 3">
    <name type="scientific">Sphaerosporella brunnea</name>
    <dbReference type="NCBI Taxonomy" id="1250544"/>
    <lineage>
        <taxon>Eukaryota</taxon>
        <taxon>Fungi</taxon>
        <taxon>Dikarya</taxon>
        <taxon>Ascomycota</taxon>
        <taxon>Pezizomycotina</taxon>
        <taxon>Pezizomycetes</taxon>
        <taxon>Pezizales</taxon>
        <taxon>Pyronemataceae</taxon>
        <taxon>Sphaerosporella</taxon>
    </lineage>
</organism>
<evidence type="ECO:0000313" key="2">
    <source>
        <dbReference type="EMBL" id="KAA8913535.1"/>
    </source>
</evidence>
<sequence>MRIGSLLNDGPSDSPTTDTLTPYQPSSSSSGNLEQRLTGHKIPLGGNSILSAPSMSGGAFSPCQQVVTTSHEHTTSSQNTCNEPSSVASIATANWNVGRALGSDASNFPSRDQRSQQPSLPPFTSLVGLQQAAVGSIEGPVSPRSTHQHLSPQGGYFPAAYPPQYAPVRTYSQSTSTHHYIQPGQSVVVGVSAATDALMRFADVAMESATIGGRRNLEEVAAAEMLSGRRSSFAGVLGVDVVRPERRDATSIDIDPALRSSGFPSSQLEQKARTSSMATQTVDDVPLFPYSSEPSTPTASSSTGTLAVGTSSGSPTDHSFGSLHEFLNEEPKCSYCSVCTTGSPLRKVVSHIFGRNKLSTRQIPKNVWVYYCRKHYQRSRYRNPRGFARQQVLLVRRQCERLEKWGGVTQWVIKVRRREEIRMMHQEGDNTEDMEDLDEEIVEGAGLALDGEMETHEHRSGGSSRRSSTTATLRRRSSAGSGCLGGAGSNWLAKHTGHDKTIRDVYRLLDRIEVEVQQNGGKFPDVELLPSVDLELAGPIGTNNNTHSDNDGDRDAGEVGDSPKSRKRGRPISTTNTTTSTASGTTTEGAIGGDNGGLASKKAKSSDFGKQNHYKTSDPADSCSRDYSMSPGSRSPISGGFLMRSQSGAFEFFGQQLNLSRTSPATPPPPPPCSPSNLSHQSSPTASWEKKNKEFSNVNKPSSATISRQNRWTDSIYTTNTPSRSPTTSLSSPRSHGPPPPPPPPPSPPPPPFGLYLPSEGSRTNRHVTPRHLALADLSCRVGLGTGQDTQAFGGDPREVARLDQDGRP</sequence>
<dbReference type="Proteomes" id="UP000326924">
    <property type="component" value="Unassembled WGS sequence"/>
</dbReference>
<gene>
    <name evidence="2" type="ORF">FN846DRAFT_886589</name>
</gene>
<feature type="compositionally biased region" description="Polar residues" evidence="1">
    <location>
        <begin position="304"/>
        <end position="313"/>
    </location>
</feature>
<feature type="compositionally biased region" description="Polar residues" evidence="1">
    <location>
        <begin position="695"/>
        <end position="717"/>
    </location>
</feature>
<protein>
    <submittedName>
        <fullName evidence="2">Uncharacterized protein</fullName>
    </submittedName>
</protein>
<accession>A0A5J5F902</accession>
<feature type="compositionally biased region" description="Low complexity" evidence="1">
    <location>
        <begin position="290"/>
        <end position="303"/>
    </location>
</feature>
<feature type="compositionally biased region" description="Polar residues" evidence="1">
    <location>
        <begin position="23"/>
        <end position="35"/>
    </location>
</feature>
<name>A0A5J5F902_9PEZI</name>
<feature type="region of interest" description="Disordered" evidence="1">
    <location>
        <begin position="539"/>
        <end position="770"/>
    </location>
</feature>
<feature type="compositionally biased region" description="Low complexity" evidence="1">
    <location>
        <begin position="461"/>
        <end position="472"/>
    </location>
</feature>
<feature type="compositionally biased region" description="Pro residues" evidence="1">
    <location>
        <begin position="736"/>
        <end position="753"/>
    </location>
</feature>
<feature type="compositionally biased region" description="Polar residues" evidence="1">
    <location>
        <begin position="262"/>
        <end position="278"/>
    </location>
</feature>
<feature type="region of interest" description="Disordered" evidence="1">
    <location>
        <begin position="1"/>
        <end position="50"/>
    </location>
</feature>
<feature type="compositionally biased region" description="Pro residues" evidence="1">
    <location>
        <begin position="665"/>
        <end position="674"/>
    </location>
</feature>
<dbReference type="InParanoid" id="A0A5J5F902"/>
<feature type="compositionally biased region" description="Polar residues" evidence="1">
    <location>
        <begin position="677"/>
        <end position="686"/>
    </location>
</feature>
<feature type="compositionally biased region" description="Basic and acidic residues" evidence="1">
    <location>
        <begin position="796"/>
        <end position="809"/>
    </location>
</feature>